<dbReference type="AlphaFoldDB" id="A0A1F5EM34"/>
<dbReference type="EMBL" id="MFAB01000027">
    <property type="protein sequence ID" value="OGD68433.1"/>
    <property type="molecule type" value="Genomic_DNA"/>
</dbReference>
<accession>A0A1F5EM34</accession>
<protein>
    <recommendedName>
        <fullName evidence="4">Dipeptidylpeptidase IV N-terminal domain-containing protein</fullName>
    </recommendedName>
</protein>
<dbReference type="Proteomes" id="UP000176865">
    <property type="component" value="Unassembled WGS sequence"/>
</dbReference>
<keyword evidence="1" id="KW-1133">Transmembrane helix</keyword>
<keyword evidence="1" id="KW-0472">Membrane</keyword>
<sequence>MTKKILIILIIILILAVVGVFIFYFAFSKNNPNSDQFDGSPLGFIFGSFGGGGNNLDEDVDNGPDITIGEEKPLLRLRKISETPTAGFVVFQNEDKEVTVRYTERSTGHIFEASTVRPTIKRISNTTIPRIYEAVWVNSEESVMRYLDEDNNIKSFYAKIIKNDADSTEEGKTEGVFLRDNIKDVFLYGKKILNIYNEAGYSQFVISDVDGSNSFEIYEYPLEGWLIQSPKTGMFALTIKPTYDNFGYLYFLDINSKEKTKILSKVVGLTTLTSGDANKVLFAEKIKLSSYDVDNKETKKMDVDTLPEKCAWFNDSISAICGIPKNTLGGKYPDDWYQGIYSFSDDIYILDVDGGFSELIISPEEFSGENIDLIKPIFSSDEKFLFFINKKDQSLWSLEISPEIKIKTENIETATTTSEN</sequence>
<gene>
    <name evidence="2" type="ORF">A2996_03160</name>
</gene>
<evidence type="ECO:0008006" key="4">
    <source>
        <dbReference type="Google" id="ProtNLM"/>
    </source>
</evidence>
<feature type="transmembrane region" description="Helical" evidence="1">
    <location>
        <begin position="7"/>
        <end position="27"/>
    </location>
</feature>
<proteinExistence type="predicted"/>
<organism evidence="2 3">
    <name type="scientific">Candidatus Campbellbacteria bacterium RIFCSPLOWO2_01_FULL_34_15</name>
    <dbReference type="NCBI Taxonomy" id="1797579"/>
    <lineage>
        <taxon>Bacteria</taxon>
        <taxon>Candidatus Campbelliibacteriota</taxon>
    </lineage>
</organism>
<reference evidence="2 3" key="1">
    <citation type="journal article" date="2016" name="Nat. Commun.">
        <title>Thousands of microbial genomes shed light on interconnected biogeochemical processes in an aquifer system.</title>
        <authorList>
            <person name="Anantharaman K."/>
            <person name="Brown C.T."/>
            <person name="Hug L.A."/>
            <person name="Sharon I."/>
            <person name="Castelle C.J."/>
            <person name="Probst A.J."/>
            <person name="Thomas B.C."/>
            <person name="Singh A."/>
            <person name="Wilkins M.J."/>
            <person name="Karaoz U."/>
            <person name="Brodie E.L."/>
            <person name="Williams K.H."/>
            <person name="Hubbard S.S."/>
            <person name="Banfield J.F."/>
        </authorList>
    </citation>
    <scope>NUCLEOTIDE SEQUENCE [LARGE SCALE GENOMIC DNA]</scope>
</reference>
<keyword evidence="1" id="KW-0812">Transmembrane</keyword>
<name>A0A1F5EM34_9BACT</name>
<dbReference type="STRING" id="1797579.A2996_03160"/>
<evidence type="ECO:0000313" key="2">
    <source>
        <dbReference type="EMBL" id="OGD68433.1"/>
    </source>
</evidence>
<comment type="caution">
    <text evidence="2">The sequence shown here is derived from an EMBL/GenBank/DDBJ whole genome shotgun (WGS) entry which is preliminary data.</text>
</comment>
<evidence type="ECO:0000313" key="3">
    <source>
        <dbReference type="Proteomes" id="UP000176865"/>
    </source>
</evidence>
<evidence type="ECO:0000256" key="1">
    <source>
        <dbReference type="SAM" id="Phobius"/>
    </source>
</evidence>
<dbReference type="SUPFAM" id="SSF82171">
    <property type="entry name" value="DPP6 N-terminal domain-like"/>
    <property type="match status" value="1"/>
</dbReference>